<dbReference type="Pfam" id="PF06594">
    <property type="entry name" value="HCBP_related"/>
    <property type="match status" value="2"/>
</dbReference>
<dbReference type="SUPFAM" id="SSF51120">
    <property type="entry name" value="beta-Roll"/>
    <property type="match status" value="3"/>
</dbReference>
<dbReference type="InterPro" id="IPR011049">
    <property type="entry name" value="Serralysin-like_metalloprot_C"/>
</dbReference>
<feature type="region of interest" description="Disordered" evidence="3">
    <location>
        <begin position="129"/>
        <end position="149"/>
    </location>
</feature>
<dbReference type="EMBL" id="JAPXGO010000026">
    <property type="protein sequence ID" value="MCZ6160705.1"/>
    <property type="molecule type" value="Genomic_DNA"/>
</dbReference>
<evidence type="ECO:0000256" key="2">
    <source>
        <dbReference type="ARBA" id="ARBA00022525"/>
    </source>
</evidence>
<dbReference type="PANTHER" id="PTHR38340">
    <property type="entry name" value="S-LAYER PROTEIN"/>
    <property type="match status" value="1"/>
</dbReference>
<gene>
    <name evidence="5" type="ORF">O6B32_09510</name>
</gene>
<evidence type="ECO:0000256" key="3">
    <source>
        <dbReference type="SAM" id="MobiDB-lite"/>
    </source>
</evidence>
<proteinExistence type="predicted"/>
<dbReference type="GO" id="GO:0005576">
    <property type="term" value="C:extracellular region"/>
    <property type="evidence" value="ECO:0007669"/>
    <property type="project" value="UniProtKB-SubCell"/>
</dbReference>
<comment type="subcellular location">
    <subcellularLocation>
        <location evidence="1">Secreted</location>
    </subcellularLocation>
</comment>
<dbReference type="PRINTS" id="PR00313">
    <property type="entry name" value="CABNDNGRPT"/>
</dbReference>
<feature type="non-terminal residue" evidence="5">
    <location>
        <position position="549"/>
    </location>
</feature>
<dbReference type="PROSITE" id="PS00330">
    <property type="entry name" value="HEMOLYSIN_CALCIUM"/>
    <property type="match status" value="6"/>
</dbReference>
<feature type="domain" description="Haemolysin-type calcium binding-related" evidence="4">
    <location>
        <begin position="394"/>
        <end position="427"/>
    </location>
</feature>
<reference evidence="5" key="1">
    <citation type="submission" date="2022-12" db="EMBL/GenBank/DDBJ databases">
        <title>Species Delineation and Comparative Genomics within the Campylobacter ureolyticus Complex.</title>
        <authorList>
            <person name="Maki J."/>
            <person name="Howard M."/>
            <person name="Connelly S."/>
            <person name="Hardy D.J."/>
            <person name="Cameron A."/>
        </authorList>
    </citation>
    <scope>NUCLEOTIDE SEQUENCE</scope>
    <source>
        <strain evidence="5">URMC_787</strain>
    </source>
</reference>
<sequence length="549" mass="59819">TNPKKAFTDLAEFITMFESKNDIKDGIALLSNFAIAAKEKGVIKEYLNTLSSETISDLSTQTGSLNNDTLIGSNILDGKDTLYGLDGDDTLIGGIGDDTLIGGSGSDTYLYEDKNFGNDIIINNTSNNLNNNTNSSNQSNNLNSNSSSNNINNNPFIKDKDIIKFKGNIKKEDIIYKRVMVDGVITNDLIILLKDEYDALINNTSSLNNPNSPIIDKSLLKNTNNSITIKDFFKDDDSMISSIEFDNGSIKKDHIINSLLTTSNLNDYINPFDKDRSYKIDSKDGDDTIITHNGNDTILAGNGNDTIDSGDGNDYIDGGSGSDDIYAGDGDDTLIGGSGNDTLQGGMGNDTYVFGRGFGNDVILNFNPNNETDTIKFIDGISQDELNFKSIDGNLVISFKDKSIKDTITISNFFKDKNYMITNIEFDKSYMSLSDIMNKVILSTDDSSNNINVIDDNSYIIDGKGGDDIITASSGNDTIIGGSGNDTLTGGLGSDTYKFDDNFGNDTIINYNPTLKDIDTIEFTSKNITKESLNFSKDKNDLLIVKDEL</sequence>
<keyword evidence="2" id="KW-0964">Secreted</keyword>
<dbReference type="Gene3D" id="2.150.10.10">
    <property type="entry name" value="Serralysin-like metalloprotease, C-terminal"/>
    <property type="match status" value="2"/>
</dbReference>
<evidence type="ECO:0000313" key="5">
    <source>
        <dbReference type="EMBL" id="MCZ6160705.1"/>
    </source>
</evidence>
<dbReference type="RefSeq" id="WP_332112683.1">
    <property type="nucleotide sequence ID" value="NZ_JAPXGO010000026.1"/>
</dbReference>
<feature type="domain" description="Haemolysin-type calcium binding-related" evidence="4">
    <location>
        <begin position="220"/>
        <end position="250"/>
    </location>
</feature>
<evidence type="ECO:0000313" key="6">
    <source>
        <dbReference type="Proteomes" id="UP001075225"/>
    </source>
</evidence>
<feature type="non-terminal residue" evidence="5">
    <location>
        <position position="1"/>
    </location>
</feature>
<protein>
    <recommendedName>
        <fullName evidence="4">Haemolysin-type calcium binding-related domain-containing protein</fullName>
    </recommendedName>
</protein>
<dbReference type="Proteomes" id="UP001075225">
    <property type="component" value="Unassembled WGS sequence"/>
</dbReference>
<name>A0A9Q4PWM4_9BACT</name>
<accession>A0A9Q4PWM4</accession>
<organism evidence="5 6">
    <name type="scientific">Campylobacter ureolyticus</name>
    <dbReference type="NCBI Taxonomy" id="827"/>
    <lineage>
        <taxon>Bacteria</taxon>
        <taxon>Pseudomonadati</taxon>
        <taxon>Campylobacterota</taxon>
        <taxon>Epsilonproteobacteria</taxon>
        <taxon>Campylobacterales</taxon>
        <taxon>Campylobacteraceae</taxon>
        <taxon>Campylobacter</taxon>
    </lineage>
</organism>
<dbReference type="InterPro" id="IPR050557">
    <property type="entry name" value="RTX_toxin/Mannuronan_C5-epim"/>
</dbReference>
<dbReference type="AlphaFoldDB" id="A0A9Q4PWM4"/>
<evidence type="ECO:0000256" key="1">
    <source>
        <dbReference type="ARBA" id="ARBA00004613"/>
    </source>
</evidence>
<dbReference type="GO" id="GO:0005509">
    <property type="term" value="F:calcium ion binding"/>
    <property type="evidence" value="ECO:0007669"/>
    <property type="project" value="InterPro"/>
</dbReference>
<dbReference type="InterPro" id="IPR010566">
    <property type="entry name" value="Haemolys_ca-bd"/>
</dbReference>
<dbReference type="InterPro" id="IPR018511">
    <property type="entry name" value="Hemolysin-typ_Ca-bd_CS"/>
</dbReference>
<dbReference type="InterPro" id="IPR001343">
    <property type="entry name" value="Hemolysn_Ca-bd"/>
</dbReference>
<dbReference type="Pfam" id="PF00353">
    <property type="entry name" value="HemolysinCabind"/>
    <property type="match status" value="4"/>
</dbReference>
<dbReference type="PANTHER" id="PTHR38340:SF1">
    <property type="entry name" value="S-LAYER PROTEIN"/>
    <property type="match status" value="1"/>
</dbReference>
<evidence type="ECO:0000259" key="4">
    <source>
        <dbReference type="Pfam" id="PF06594"/>
    </source>
</evidence>
<comment type="caution">
    <text evidence="5">The sequence shown here is derived from an EMBL/GenBank/DDBJ whole genome shotgun (WGS) entry which is preliminary data.</text>
</comment>